<dbReference type="WBParaSite" id="ALUE_0001716801-mRNA-1">
    <property type="protein sequence ID" value="ALUE_0001716801-mRNA-1"/>
    <property type="gene ID" value="ALUE_0001716801"/>
</dbReference>
<evidence type="ECO:0000313" key="2">
    <source>
        <dbReference type="Proteomes" id="UP000036681"/>
    </source>
</evidence>
<sequence>MKKPLCLDEPQYLVLVNSAYILTKASLKEEVRVKESRCMASKLRALNVRENNSLPEMSVKFQVLLSQRARIFKIFINVCFVIIGIFSIGAGLYANMLAIYEKLNEPSATSRCLKIAVEKRREGLVDSYPVALFGGVANGPLGKKVRSEVCLITFPSFRRERRVHFSLQRLKAD</sequence>
<reference evidence="3" key="1">
    <citation type="submission" date="2017-02" db="UniProtKB">
        <authorList>
            <consortium name="WormBaseParasite"/>
        </authorList>
    </citation>
    <scope>IDENTIFICATION</scope>
</reference>
<dbReference type="AlphaFoldDB" id="A0A0M3IFZ0"/>
<organism evidence="2 3">
    <name type="scientific">Ascaris lumbricoides</name>
    <name type="common">Giant roundworm</name>
    <dbReference type="NCBI Taxonomy" id="6252"/>
    <lineage>
        <taxon>Eukaryota</taxon>
        <taxon>Metazoa</taxon>
        <taxon>Ecdysozoa</taxon>
        <taxon>Nematoda</taxon>
        <taxon>Chromadorea</taxon>
        <taxon>Rhabditida</taxon>
        <taxon>Spirurina</taxon>
        <taxon>Ascaridomorpha</taxon>
        <taxon>Ascaridoidea</taxon>
        <taxon>Ascarididae</taxon>
        <taxon>Ascaris</taxon>
    </lineage>
</organism>
<evidence type="ECO:0000256" key="1">
    <source>
        <dbReference type="SAM" id="Phobius"/>
    </source>
</evidence>
<keyword evidence="1" id="KW-0472">Membrane</keyword>
<dbReference type="Proteomes" id="UP000036681">
    <property type="component" value="Unplaced"/>
</dbReference>
<name>A0A0M3IFZ0_ASCLU</name>
<proteinExistence type="predicted"/>
<feature type="transmembrane region" description="Helical" evidence="1">
    <location>
        <begin position="74"/>
        <end position="100"/>
    </location>
</feature>
<protein>
    <submittedName>
        <fullName evidence="3">PBPe domain-containing protein</fullName>
    </submittedName>
</protein>
<evidence type="ECO:0000313" key="3">
    <source>
        <dbReference type="WBParaSite" id="ALUE_0001716801-mRNA-1"/>
    </source>
</evidence>
<keyword evidence="1" id="KW-0812">Transmembrane</keyword>
<keyword evidence="1" id="KW-1133">Transmembrane helix</keyword>
<keyword evidence="2" id="KW-1185">Reference proteome</keyword>
<accession>A0A0M3IFZ0</accession>